<accession>A0AAU8LSZ3</accession>
<dbReference type="SUPFAM" id="SSF88723">
    <property type="entry name" value="PIN domain-like"/>
    <property type="match status" value="1"/>
</dbReference>
<dbReference type="PANTHER" id="PTHR38826:SF5">
    <property type="entry name" value="RIBONUCLEASE VAPC13"/>
    <property type="match status" value="1"/>
</dbReference>
<evidence type="ECO:0000313" key="2">
    <source>
        <dbReference type="EMBL" id="XCN72011.1"/>
    </source>
</evidence>
<dbReference type="InterPro" id="IPR002716">
    <property type="entry name" value="PIN_dom"/>
</dbReference>
<dbReference type="Pfam" id="PF01850">
    <property type="entry name" value="PIN"/>
    <property type="match status" value="1"/>
</dbReference>
<evidence type="ECO:0000259" key="1">
    <source>
        <dbReference type="Pfam" id="PF01850"/>
    </source>
</evidence>
<gene>
    <name evidence="2" type="ORF">Q3M24_17105</name>
</gene>
<dbReference type="InterPro" id="IPR052106">
    <property type="entry name" value="PINc/VapC_TA"/>
</dbReference>
<dbReference type="KEGG" id="eaj:Q3M24_17105"/>
<dbReference type="PANTHER" id="PTHR38826">
    <property type="entry name" value="RIBONUCLEASE VAPC13"/>
    <property type="match status" value="1"/>
</dbReference>
<reference evidence="2" key="2">
    <citation type="submission" date="2024-06" db="EMBL/GenBank/DDBJ databases">
        <authorList>
            <person name="Plum-Jensen L.E."/>
            <person name="Schramm A."/>
            <person name="Marshall I.P.G."/>
        </authorList>
    </citation>
    <scope>NUCLEOTIDE SEQUENCE</scope>
    <source>
        <strain evidence="2">Rat1</strain>
    </source>
</reference>
<name>A0AAU8LSZ3_9BACT</name>
<feature type="domain" description="PIN" evidence="1">
    <location>
        <begin position="5"/>
        <end position="123"/>
    </location>
</feature>
<dbReference type="EMBL" id="CP159373">
    <property type="protein sequence ID" value="XCN72011.1"/>
    <property type="molecule type" value="Genomic_DNA"/>
</dbReference>
<sequence>MSDKYFIDTNIFVYSFQRDEPEKQSVAQKLIRNALKEQTGCISSQVIQEFLNVATKKLNPPLSHQESLKYLDTVLAPLCEVFSSLELYRKTIDITERWKYTLYDSMIITAALQANCAVLYSEDLHHGQQIESLVITNPFLS</sequence>
<dbReference type="AlphaFoldDB" id="A0AAU8LSZ3"/>
<proteinExistence type="predicted"/>
<dbReference type="CDD" id="cd18692">
    <property type="entry name" value="PIN_VapC-like"/>
    <property type="match status" value="1"/>
</dbReference>
<dbReference type="InterPro" id="IPR029060">
    <property type="entry name" value="PIN-like_dom_sf"/>
</dbReference>
<protein>
    <submittedName>
        <fullName evidence="2">PIN domain-containing protein</fullName>
    </submittedName>
</protein>
<reference evidence="2" key="1">
    <citation type="journal article" date="2024" name="Syst. Appl. Microbiol.">
        <title>First single-strain enrichments of Electrothrix cable bacteria, description of E. aestuarii sp. nov. and E. rattekaaiensis sp. nov., and proposal of a cable bacteria taxonomy following the rules of the SeqCode.</title>
        <authorList>
            <person name="Plum-Jensen L.E."/>
            <person name="Schramm A."/>
            <person name="Marshall I.P.G."/>
        </authorList>
    </citation>
    <scope>NUCLEOTIDE SEQUENCE</scope>
    <source>
        <strain evidence="2">Rat1</strain>
    </source>
</reference>
<dbReference type="Gene3D" id="3.40.50.1010">
    <property type="entry name" value="5'-nuclease"/>
    <property type="match status" value="1"/>
</dbReference>
<organism evidence="2">
    <name type="scientific">Candidatus Electrothrix aestuarii</name>
    <dbReference type="NCBI Taxonomy" id="3062594"/>
    <lineage>
        <taxon>Bacteria</taxon>
        <taxon>Pseudomonadati</taxon>
        <taxon>Thermodesulfobacteriota</taxon>
        <taxon>Desulfobulbia</taxon>
        <taxon>Desulfobulbales</taxon>
        <taxon>Desulfobulbaceae</taxon>
        <taxon>Candidatus Electrothrix</taxon>
    </lineage>
</organism>